<dbReference type="InterPro" id="IPR039881">
    <property type="entry name" value="PCIF1-like"/>
</dbReference>
<dbReference type="AlphaFoldDB" id="A0A814V4X5"/>
<comment type="caution">
    <text evidence="4">The sequence shown here is derived from an EMBL/GenBank/DDBJ whole genome shotgun (WGS) entry which is preliminary data.</text>
</comment>
<dbReference type="GO" id="GO:0099122">
    <property type="term" value="F:RNA polymerase II C-terminal domain binding"/>
    <property type="evidence" value="ECO:0007669"/>
    <property type="project" value="InterPro"/>
</dbReference>
<dbReference type="Proteomes" id="UP000663868">
    <property type="component" value="Unassembled WGS sequence"/>
</dbReference>
<proteinExistence type="predicted"/>
<dbReference type="EMBL" id="CAJOBB010000366">
    <property type="protein sequence ID" value="CAF3662671.1"/>
    <property type="molecule type" value="Genomic_DNA"/>
</dbReference>
<feature type="compositionally biased region" description="Basic and acidic residues" evidence="1">
    <location>
        <begin position="537"/>
        <end position="548"/>
    </location>
</feature>
<feature type="compositionally biased region" description="Basic and acidic residues" evidence="1">
    <location>
        <begin position="512"/>
        <end position="523"/>
    </location>
</feature>
<dbReference type="Proteomes" id="UP000663891">
    <property type="component" value="Unassembled WGS sequence"/>
</dbReference>
<dbReference type="EMBL" id="CAJNOE010000282">
    <property type="protein sequence ID" value="CAF1117471.1"/>
    <property type="molecule type" value="Genomic_DNA"/>
</dbReference>
<feature type="region of interest" description="Disordered" evidence="1">
    <location>
        <begin position="465"/>
        <end position="635"/>
    </location>
</feature>
<accession>A0A814V4X5</accession>
<dbReference type="OrthoDB" id="193787at2759"/>
<dbReference type="EMBL" id="CAJOAY010001706">
    <property type="protein sequence ID" value="CAF3876896.1"/>
    <property type="molecule type" value="Genomic_DNA"/>
</dbReference>
<sequence>MPNYSYLICFSVDPVQFGFVCRNLPDYKQFKGLNALNQYFDMVAPNTNAKSIPDVWDGYYRITLVQFYSETSPEKMREQFESFPLTSSNVPLLKQPFQVRRIGETPDSFWLPSDSADEPISLFVTRPIGFPLNLVLEKIKGHINQREWIKIPEHLLHMNIKFYSNTANKNWTWQKIKQHGIPEKVRKHTIQFHHTTLEIIPSRETCTKTYDQKSGNPWWIGVTELERKCSGCQYPVQNQWKGDEAVTLSSPTNGKLIYRDDSQEDFAGLAQRYGSKYYNAAYALGLRYSYLRLTGHGLARAYKEDTKRSSDDPLACEGFASAFNHYFDRYYSAFDDLETYFGSRGCFFKIKWEQEPSDMTYYLCPPFDESLMQLCVDHVFNALEKRLVSRPTFVFSIPGSWTNFSALEQLKASTWVRTLIDYPKGKLPFIDYMATREKDRIIYPTDICVITLSDNIEKRKADCIDSEYSDNPKDTVAVQPIQKKRRNETDEGNEHNPEDAVAIQPIQKKRRNETDEGNEHNPEDTGAIQSIQKKRRNEIDEGNEHSPKDTVAVQPIQKKRRHETDEGKKHSPQNTVAVQPIQKKRRNDTDEGNEHNPEDTVAIQPIQKKRRLNEIDEENKQNPDDICGTEKIQLD</sequence>
<feature type="compositionally biased region" description="Basic and acidic residues" evidence="1">
    <location>
        <begin position="612"/>
        <end position="623"/>
    </location>
</feature>
<evidence type="ECO:0000313" key="4">
    <source>
        <dbReference type="EMBL" id="CAF1182609.1"/>
    </source>
</evidence>
<name>A0A814V4X5_9BILA</name>
<protein>
    <recommendedName>
        <fullName evidence="2">PCIF1 WW domain-containing protein</fullName>
    </recommendedName>
</protein>
<evidence type="ECO:0000313" key="6">
    <source>
        <dbReference type="EMBL" id="CAF3876896.1"/>
    </source>
</evidence>
<organism evidence="4 7">
    <name type="scientific">Adineta steineri</name>
    <dbReference type="NCBI Taxonomy" id="433720"/>
    <lineage>
        <taxon>Eukaryota</taxon>
        <taxon>Metazoa</taxon>
        <taxon>Spiralia</taxon>
        <taxon>Gnathifera</taxon>
        <taxon>Rotifera</taxon>
        <taxon>Eurotatoria</taxon>
        <taxon>Bdelloidea</taxon>
        <taxon>Adinetida</taxon>
        <taxon>Adinetidae</taxon>
        <taxon>Adineta</taxon>
    </lineage>
</organism>
<evidence type="ECO:0000313" key="7">
    <source>
        <dbReference type="Proteomes" id="UP000663891"/>
    </source>
</evidence>
<dbReference type="InterPro" id="IPR022035">
    <property type="entry name" value="PCIF1_WW"/>
</dbReference>
<feature type="compositionally biased region" description="Basic and acidic residues" evidence="1">
    <location>
        <begin position="487"/>
        <end position="498"/>
    </location>
</feature>
<evidence type="ECO:0000313" key="5">
    <source>
        <dbReference type="EMBL" id="CAF3662671.1"/>
    </source>
</evidence>
<evidence type="ECO:0000313" key="3">
    <source>
        <dbReference type="EMBL" id="CAF1117471.1"/>
    </source>
</evidence>
<dbReference type="Pfam" id="PF12237">
    <property type="entry name" value="PCIF1_WW"/>
    <property type="match status" value="1"/>
</dbReference>
<reference evidence="4" key="1">
    <citation type="submission" date="2021-02" db="EMBL/GenBank/DDBJ databases">
        <authorList>
            <person name="Nowell W R."/>
        </authorList>
    </citation>
    <scope>NUCLEOTIDE SEQUENCE</scope>
</reference>
<dbReference type="PANTHER" id="PTHR21727">
    <property type="entry name" value="PHOSPHORYLATED CTD INTERACTING FACTOR 1"/>
    <property type="match status" value="1"/>
</dbReference>
<feature type="domain" description="PCIF1 WW" evidence="2">
    <location>
        <begin position="276"/>
        <end position="420"/>
    </location>
</feature>
<dbReference type="EMBL" id="CAJNON010000303">
    <property type="protein sequence ID" value="CAF1182609.1"/>
    <property type="molecule type" value="Genomic_DNA"/>
</dbReference>
<gene>
    <name evidence="3" type="ORF">IZO911_LOCUS23950</name>
    <name evidence="5" type="ORF">KXQ929_LOCUS8428</name>
    <name evidence="6" type="ORF">OKA104_LOCUS22921</name>
    <name evidence="4" type="ORF">VCS650_LOCUS24580</name>
</gene>
<dbReference type="PANTHER" id="PTHR21727:SF0">
    <property type="entry name" value="MRNA (2'-O-METHYLADENOSINE-N(6)-)-METHYLTRANSFERASE"/>
    <property type="match status" value="1"/>
</dbReference>
<evidence type="ECO:0000259" key="2">
    <source>
        <dbReference type="Pfam" id="PF12237"/>
    </source>
</evidence>
<dbReference type="Proteomes" id="UP000663881">
    <property type="component" value="Unassembled WGS sequence"/>
</dbReference>
<dbReference type="Proteomes" id="UP000663860">
    <property type="component" value="Unassembled WGS sequence"/>
</dbReference>
<dbReference type="GO" id="GO:0016422">
    <property type="term" value="F:mRNA (2'-O-methyladenosine-N6-)-methyltransferase activity"/>
    <property type="evidence" value="ECO:0007669"/>
    <property type="project" value="InterPro"/>
</dbReference>
<feature type="compositionally biased region" description="Basic and acidic residues" evidence="1">
    <location>
        <begin position="587"/>
        <end position="598"/>
    </location>
</feature>
<evidence type="ECO:0000256" key="1">
    <source>
        <dbReference type="SAM" id="MobiDB-lite"/>
    </source>
</evidence>